<proteinExistence type="predicted"/>
<dbReference type="AlphaFoldDB" id="A0AAD3T547"/>
<evidence type="ECO:0000313" key="1">
    <source>
        <dbReference type="EMBL" id="GMH22974.1"/>
    </source>
</evidence>
<accession>A0AAD3T547</accession>
<name>A0AAD3T547_NEPGR</name>
<protein>
    <submittedName>
        <fullName evidence="1">Uncharacterized protein</fullName>
    </submittedName>
</protein>
<comment type="caution">
    <text evidence="1">The sequence shown here is derived from an EMBL/GenBank/DDBJ whole genome shotgun (WGS) entry which is preliminary data.</text>
</comment>
<dbReference type="Proteomes" id="UP001279734">
    <property type="component" value="Unassembled WGS sequence"/>
</dbReference>
<reference evidence="1" key="1">
    <citation type="submission" date="2023-05" db="EMBL/GenBank/DDBJ databases">
        <title>Nepenthes gracilis genome sequencing.</title>
        <authorList>
            <person name="Fukushima K."/>
        </authorList>
    </citation>
    <scope>NUCLEOTIDE SEQUENCE</scope>
    <source>
        <strain evidence="1">SING2019-196</strain>
    </source>
</reference>
<keyword evidence="2" id="KW-1185">Reference proteome</keyword>
<organism evidence="1 2">
    <name type="scientific">Nepenthes gracilis</name>
    <name type="common">Slender pitcher plant</name>
    <dbReference type="NCBI Taxonomy" id="150966"/>
    <lineage>
        <taxon>Eukaryota</taxon>
        <taxon>Viridiplantae</taxon>
        <taxon>Streptophyta</taxon>
        <taxon>Embryophyta</taxon>
        <taxon>Tracheophyta</taxon>
        <taxon>Spermatophyta</taxon>
        <taxon>Magnoliopsida</taxon>
        <taxon>eudicotyledons</taxon>
        <taxon>Gunneridae</taxon>
        <taxon>Pentapetalae</taxon>
        <taxon>Caryophyllales</taxon>
        <taxon>Nepenthaceae</taxon>
        <taxon>Nepenthes</taxon>
    </lineage>
</organism>
<sequence length="102" mass="10978">MITMASNGMDLTRISDTHGDDGGSAVALCKYVVGPFCHSQAAVMVDDGVVNGSATPIMWHHGGNDSLDMSMPQPILMSNLSHDNCAMNGCFDYINELKMFHK</sequence>
<gene>
    <name evidence="1" type="ORF">Nepgr_024817</name>
</gene>
<dbReference type="EMBL" id="BSYO01000025">
    <property type="protein sequence ID" value="GMH22974.1"/>
    <property type="molecule type" value="Genomic_DNA"/>
</dbReference>
<evidence type="ECO:0000313" key="2">
    <source>
        <dbReference type="Proteomes" id="UP001279734"/>
    </source>
</evidence>